<dbReference type="Proteomes" id="UP000054007">
    <property type="component" value="Unassembled WGS sequence"/>
</dbReference>
<feature type="transmembrane region" description="Helical" evidence="2">
    <location>
        <begin position="90"/>
        <end position="112"/>
    </location>
</feature>
<keyword evidence="2" id="KW-1133">Transmembrane helix</keyword>
<feature type="region of interest" description="Disordered" evidence="1">
    <location>
        <begin position="257"/>
        <end position="287"/>
    </location>
</feature>
<keyword evidence="2" id="KW-0472">Membrane</keyword>
<organism evidence="3 4">
    <name type="scientific">Cylindrobasidium torrendii FP15055 ss-10</name>
    <dbReference type="NCBI Taxonomy" id="1314674"/>
    <lineage>
        <taxon>Eukaryota</taxon>
        <taxon>Fungi</taxon>
        <taxon>Dikarya</taxon>
        <taxon>Basidiomycota</taxon>
        <taxon>Agaricomycotina</taxon>
        <taxon>Agaricomycetes</taxon>
        <taxon>Agaricomycetidae</taxon>
        <taxon>Agaricales</taxon>
        <taxon>Marasmiineae</taxon>
        <taxon>Physalacriaceae</taxon>
        <taxon>Cylindrobasidium</taxon>
    </lineage>
</organism>
<keyword evidence="4" id="KW-1185">Reference proteome</keyword>
<proteinExistence type="predicted"/>
<dbReference type="STRING" id="1314674.A0A0D7B567"/>
<accession>A0A0D7B567</accession>
<keyword evidence="2" id="KW-0812">Transmembrane</keyword>
<name>A0A0D7B567_9AGAR</name>
<feature type="transmembrane region" description="Helical" evidence="2">
    <location>
        <begin position="46"/>
        <end position="70"/>
    </location>
</feature>
<feature type="transmembrane region" description="Helical" evidence="2">
    <location>
        <begin position="119"/>
        <end position="141"/>
    </location>
</feature>
<evidence type="ECO:0000256" key="2">
    <source>
        <dbReference type="SAM" id="Phobius"/>
    </source>
</evidence>
<feature type="compositionally biased region" description="Basic and acidic residues" evidence="1">
    <location>
        <begin position="261"/>
        <end position="270"/>
    </location>
</feature>
<dbReference type="AlphaFoldDB" id="A0A0D7B567"/>
<dbReference type="OrthoDB" id="2751465at2759"/>
<reference evidence="3 4" key="1">
    <citation type="journal article" date="2015" name="Fungal Genet. Biol.">
        <title>Evolution of novel wood decay mechanisms in Agaricales revealed by the genome sequences of Fistulina hepatica and Cylindrobasidium torrendii.</title>
        <authorList>
            <person name="Floudas D."/>
            <person name="Held B.W."/>
            <person name="Riley R."/>
            <person name="Nagy L.G."/>
            <person name="Koehler G."/>
            <person name="Ransdell A.S."/>
            <person name="Younus H."/>
            <person name="Chow J."/>
            <person name="Chiniquy J."/>
            <person name="Lipzen A."/>
            <person name="Tritt A."/>
            <person name="Sun H."/>
            <person name="Haridas S."/>
            <person name="LaButti K."/>
            <person name="Ohm R.A."/>
            <person name="Kues U."/>
            <person name="Blanchette R.A."/>
            <person name="Grigoriev I.V."/>
            <person name="Minto R.E."/>
            <person name="Hibbett D.S."/>
        </authorList>
    </citation>
    <scope>NUCLEOTIDE SEQUENCE [LARGE SCALE GENOMIC DNA]</scope>
    <source>
        <strain evidence="3 4">FP15055 ss-10</strain>
    </source>
</reference>
<sequence length="324" mass="36039">MLTPEDASLMGAFAQAVLFGLYLNVACTCTRLLWRRHKERRTHHHLVITHVILFCLITFRCFTVIVRSIYERWHIKSAVIVLDLGSSWGLAANVPWVLTILVSDTFLIYRIVVVWQRYFWAVIFPVLLLLADAGSGVYFIVSLTSYTEDQSVFAQNLGTSTRMFCSFTAALNILCTGLLAYRIVDVQRRVAFEDAHLKKGMSNIMALVVESASLWTAISVCIIVTISIQNYLEFLFMDVSCPTIGLVFGSIIIRVSSGSSHGDDDKEESRPIQFDGSGASSNSMSGARHEPATITLNKFPTDTDATLTSSGYPPVVHRKLEAIV</sequence>
<evidence type="ECO:0008006" key="5">
    <source>
        <dbReference type="Google" id="ProtNLM"/>
    </source>
</evidence>
<feature type="transmembrane region" description="Helical" evidence="2">
    <location>
        <begin position="12"/>
        <end position="34"/>
    </location>
</feature>
<feature type="compositionally biased region" description="Low complexity" evidence="1">
    <location>
        <begin position="276"/>
        <end position="286"/>
    </location>
</feature>
<evidence type="ECO:0000313" key="3">
    <source>
        <dbReference type="EMBL" id="KIY65350.1"/>
    </source>
</evidence>
<evidence type="ECO:0000256" key="1">
    <source>
        <dbReference type="SAM" id="MobiDB-lite"/>
    </source>
</evidence>
<feature type="transmembrane region" description="Helical" evidence="2">
    <location>
        <begin position="234"/>
        <end position="253"/>
    </location>
</feature>
<feature type="transmembrane region" description="Helical" evidence="2">
    <location>
        <begin position="161"/>
        <end position="184"/>
    </location>
</feature>
<gene>
    <name evidence="3" type="ORF">CYLTODRAFT_379537</name>
</gene>
<protein>
    <recommendedName>
        <fullName evidence="5">G-protein coupled receptors family 1 profile domain-containing protein</fullName>
    </recommendedName>
</protein>
<evidence type="ECO:0000313" key="4">
    <source>
        <dbReference type="Proteomes" id="UP000054007"/>
    </source>
</evidence>
<dbReference type="EMBL" id="KN880593">
    <property type="protein sequence ID" value="KIY65350.1"/>
    <property type="molecule type" value="Genomic_DNA"/>
</dbReference>
<feature type="transmembrane region" description="Helical" evidence="2">
    <location>
        <begin position="204"/>
        <end position="228"/>
    </location>
</feature>